<keyword evidence="3" id="KW-0732">Signal</keyword>
<feature type="coiled-coil region" evidence="1">
    <location>
        <begin position="1291"/>
        <end position="1318"/>
    </location>
</feature>
<evidence type="ECO:0000313" key="5">
    <source>
        <dbReference type="Proteomes" id="UP001611383"/>
    </source>
</evidence>
<reference evidence="4 5" key="1">
    <citation type="submission" date="2019-08" db="EMBL/GenBank/DDBJ databases">
        <title>Archangium and Cystobacter genomes.</title>
        <authorList>
            <person name="Chen I.-C.K."/>
            <person name="Wielgoss S."/>
        </authorList>
    </citation>
    <scope>NUCLEOTIDE SEQUENCE [LARGE SCALE GENOMIC DNA]</scope>
    <source>
        <strain evidence="4 5">Cbm 6</strain>
    </source>
</reference>
<feature type="region of interest" description="Disordered" evidence="2">
    <location>
        <begin position="1217"/>
        <end position="1241"/>
    </location>
</feature>
<evidence type="ECO:0000256" key="1">
    <source>
        <dbReference type="SAM" id="Coils"/>
    </source>
</evidence>
<dbReference type="EMBL" id="CP043494">
    <property type="protein sequence ID" value="WNG45478.1"/>
    <property type="molecule type" value="Genomic_DNA"/>
</dbReference>
<dbReference type="RefSeq" id="WP_395820380.1">
    <property type="nucleotide sequence ID" value="NZ_CP043494.1"/>
</dbReference>
<evidence type="ECO:0000313" key="4">
    <source>
        <dbReference type="EMBL" id="WNG45478.1"/>
    </source>
</evidence>
<feature type="compositionally biased region" description="Low complexity" evidence="2">
    <location>
        <begin position="982"/>
        <end position="998"/>
    </location>
</feature>
<evidence type="ECO:0000256" key="3">
    <source>
        <dbReference type="SAM" id="SignalP"/>
    </source>
</evidence>
<name>A0ABY9WQF2_9BACT</name>
<dbReference type="Proteomes" id="UP001611383">
    <property type="component" value="Chromosome"/>
</dbReference>
<feature type="compositionally biased region" description="Acidic residues" evidence="2">
    <location>
        <begin position="926"/>
        <end position="937"/>
    </location>
</feature>
<feature type="chain" id="PRO_5047235174" evidence="3">
    <location>
        <begin position="22"/>
        <end position="1785"/>
    </location>
</feature>
<gene>
    <name evidence="4" type="ORF">F0U60_16250</name>
</gene>
<feature type="compositionally biased region" description="Acidic residues" evidence="2">
    <location>
        <begin position="949"/>
        <end position="964"/>
    </location>
</feature>
<protein>
    <submittedName>
        <fullName evidence="4">Uncharacterized protein</fullName>
    </submittedName>
</protein>
<organism evidence="4 5">
    <name type="scientific">Archangium minus</name>
    <dbReference type="NCBI Taxonomy" id="83450"/>
    <lineage>
        <taxon>Bacteria</taxon>
        <taxon>Pseudomonadati</taxon>
        <taxon>Myxococcota</taxon>
        <taxon>Myxococcia</taxon>
        <taxon>Myxococcales</taxon>
        <taxon>Cystobacterineae</taxon>
        <taxon>Archangiaceae</taxon>
        <taxon>Archangium</taxon>
    </lineage>
</organism>
<keyword evidence="5" id="KW-1185">Reference proteome</keyword>
<sequence>MFLTPLSVSLLVLHAVSISPASVPARGNQETLVTLDRASRVVITARTPAGTSCEIVDQVRGPFASSGAAGSANCELDLLLDAGTYKLRLASNTKGKGTQGKVDLKAVAYTEDNAQPVRLEPGREVRQVLAPRHQASFWLVLEQRQPVTLRLSGRTAGDVRLWRNGAWLEPVEWRDASTQPRAGQPQYEWWLEATLDPGIYLLTTYGTTPKEWTEGQEDNTLSVAYGFPTVPAGRSLSVTLPPWGLSAVELPPGPTALFLSREGNAQSSSRVSVHALSPEGSSNVSSAEAGCQIQGKTLVPQCNATVGGAGRHVALLRGEPGTRLMLQWASLETDDTFMDGGYGSGSVLPRFHVPSTGEYLVGLHEVPLDPDSTPLGCMLETWVPRNGNWNNGDWVPTSYVDMPEVGPERPFRRAFNYDGSNATVWFRVTRSGRYVFSTSGDRKNRCELYLVDGARRTRLVETDPKAQTCRIPYTASPGVYELKLYGGTEGIERLTLAPEGKEPQADTPTRTSCLMRGAKLQTGSLYRIVANRSTSSAMRGLVLRPLPLALSELLPVVLDGPAPLELPLAQGGAAEVRSSGGEPFTCTVGGNRVEARDGRCQLPSTGGTLTLTQASNASINLLVHRPPPPAPPLPPLSAYSPTIPPLPALQPSEPAWFDFERGQSHSLTFDVKKEGLYHVTTLGLLSTQCSIRTPVVPQVGSANGGGRGRNCLVSTYLRPGRYLLTANTTGQSRGRGGVLLERRDVKTAEGVTADGEAFFRVAAGDLIQQRLTVPRANDYTLSSAALGASLQCRLDDAKGWPVVTVPTPCEQTLRLGKGTYLWTQLPLTVESMRRTALERVEPPVVLSGNKTHAVLFNKWYRADLSKDGKDEFSFEVPARMDVRFTLTHGMQGRLYSVAADGALKPVEVIAPQTTYSPPPPPPPPEPEPESTPEESYESSESSEYSEGGEGNEESSEEPSEESSESYESREEETPAPSEEESAPTATVEPLPAANAPAPEGQALTLEPGRYRLVAEHSRGDVAISYALYLRTEVLAPPMVKDVRVPGRIPLVLPVDGTLRLFTRGSTDVRCRLFDGTGRLVVESSDHGADWNCAIAEPLPGGSYTLVLESQTQQPGPTRVSVELAQVSDAGVLAEGGTLNVGTGVVRATLPPVPAEALQQVTLRAKAPFSCALEDERGAVVSRRMDIRECLVLLKPGTSPWRVRVWTLGQPTKVSTGVAARPLRSGGGKIPAGEATRAQVPTPGRYATGRGVYCLPASEQGPLNPCGPEASLSAGDWVFGVPGATAETKLSLSERVDTLENAEEERAALTREVTLQRQRTKREALHLLRVSVPFGDPAYPACRLDGGVAQQRSSVCFAATGPTKESLARWWTPGDEKSEATVTRLSVPVPTSSMPLTPGLQELSWSNGPGLRLVMPDEPVRVQLSLPQDAWAVLVNGNGAAMDLCSPGNALSRCILSGTGGAVFVWSPAESRVQTEVIAMEAAKPSVPLATLFETTVRVPGQHLLRFGTSDAPRQLKVTGAERCVAALDDGTRLEGCELQVPPNHSGNLLLETNPGGVRAVLAPESELTTALLPLASKGKAPELPAAKALRLSGATVERTLTVPADAVVHLRGDSGVCGLTRDTTVLAVAGLERGCALDRLLEAGSYRLVVRGFASQPLSGSITWTHEPVKELTEGVAKEESWVAPGQTRYFRFNTDAAGQVGLGLQVPAELLQCTVLDTAQRVLGEGCQQLLALEKGTYLLAIHAPQTLGRPLPFKPVLVGLAGTRTDVPEDYLRDFFNRIGANP</sequence>
<proteinExistence type="predicted"/>
<accession>A0ABY9WQF2</accession>
<evidence type="ECO:0000256" key="2">
    <source>
        <dbReference type="SAM" id="MobiDB-lite"/>
    </source>
</evidence>
<feature type="compositionally biased region" description="Pro residues" evidence="2">
    <location>
        <begin position="916"/>
        <end position="925"/>
    </location>
</feature>
<feature type="signal peptide" evidence="3">
    <location>
        <begin position="1"/>
        <end position="21"/>
    </location>
</feature>
<feature type="region of interest" description="Disordered" evidence="2">
    <location>
        <begin position="911"/>
        <end position="1000"/>
    </location>
</feature>
<keyword evidence="1" id="KW-0175">Coiled coil</keyword>